<dbReference type="EMBL" id="BGZK01000775">
    <property type="protein sequence ID" value="GBP59973.1"/>
    <property type="molecule type" value="Genomic_DNA"/>
</dbReference>
<evidence type="ECO:0000313" key="1">
    <source>
        <dbReference type="EMBL" id="GBP59973.1"/>
    </source>
</evidence>
<reference evidence="1 2" key="1">
    <citation type="journal article" date="2019" name="Commun. Biol.">
        <title>The bagworm genome reveals a unique fibroin gene that provides high tensile strength.</title>
        <authorList>
            <person name="Kono N."/>
            <person name="Nakamura H."/>
            <person name="Ohtoshi R."/>
            <person name="Tomita M."/>
            <person name="Numata K."/>
            <person name="Arakawa K."/>
        </authorList>
    </citation>
    <scope>NUCLEOTIDE SEQUENCE [LARGE SCALE GENOMIC DNA]</scope>
</reference>
<accession>A0A4C1X9Y8</accession>
<keyword evidence="2" id="KW-1185">Reference proteome</keyword>
<dbReference type="Proteomes" id="UP000299102">
    <property type="component" value="Unassembled WGS sequence"/>
</dbReference>
<evidence type="ECO:0000313" key="2">
    <source>
        <dbReference type="Proteomes" id="UP000299102"/>
    </source>
</evidence>
<proteinExistence type="predicted"/>
<protein>
    <submittedName>
        <fullName evidence="1">Uncharacterized protein</fullName>
    </submittedName>
</protein>
<name>A0A4C1X9Y8_EUMVA</name>
<sequence length="107" mass="12106">MPDLHTLRCYKDLASASDGCTLSTDISYGICSCRPTVKQIVKEVVMSTSKFTESETHRDRLQDGMTQPRNCVGPRQLTPRACVHRADSCERVLLYLHKYGMVMRGPR</sequence>
<dbReference type="AlphaFoldDB" id="A0A4C1X9Y8"/>
<gene>
    <name evidence="1" type="ORF">EVAR_84473_1</name>
</gene>
<organism evidence="1 2">
    <name type="scientific">Eumeta variegata</name>
    <name type="common">Bagworm moth</name>
    <name type="synonym">Eumeta japonica</name>
    <dbReference type="NCBI Taxonomy" id="151549"/>
    <lineage>
        <taxon>Eukaryota</taxon>
        <taxon>Metazoa</taxon>
        <taxon>Ecdysozoa</taxon>
        <taxon>Arthropoda</taxon>
        <taxon>Hexapoda</taxon>
        <taxon>Insecta</taxon>
        <taxon>Pterygota</taxon>
        <taxon>Neoptera</taxon>
        <taxon>Endopterygota</taxon>
        <taxon>Lepidoptera</taxon>
        <taxon>Glossata</taxon>
        <taxon>Ditrysia</taxon>
        <taxon>Tineoidea</taxon>
        <taxon>Psychidae</taxon>
        <taxon>Oiketicinae</taxon>
        <taxon>Eumeta</taxon>
    </lineage>
</organism>
<comment type="caution">
    <text evidence="1">The sequence shown here is derived from an EMBL/GenBank/DDBJ whole genome shotgun (WGS) entry which is preliminary data.</text>
</comment>